<dbReference type="Proteomes" id="UP000580839">
    <property type="component" value="Unassembled WGS sequence"/>
</dbReference>
<feature type="compositionally biased region" description="Basic and acidic residues" evidence="1">
    <location>
        <begin position="35"/>
        <end position="47"/>
    </location>
</feature>
<dbReference type="AlphaFoldDB" id="A0A849SDE6"/>
<evidence type="ECO:0000256" key="1">
    <source>
        <dbReference type="SAM" id="MobiDB-lite"/>
    </source>
</evidence>
<feature type="region of interest" description="Disordered" evidence="1">
    <location>
        <begin position="35"/>
        <end position="57"/>
    </location>
</feature>
<comment type="caution">
    <text evidence="2">The sequence shown here is derived from an EMBL/GenBank/DDBJ whole genome shotgun (WGS) entry which is preliminary data.</text>
</comment>
<sequence length="57" mass="6264">MQRREQDFLERQIEQLGGDAAEAESLRSLALALDPDARLPDETRPPAHEAPPAEPGT</sequence>
<reference evidence="2 3" key="1">
    <citation type="submission" date="2020-04" db="EMBL/GenBank/DDBJ databases">
        <title>Metagenomic profiling of ammonia- and methane-oxidizing microorganisms in a Dutch drinking water treatment plant.</title>
        <authorList>
            <person name="Poghosyan L."/>
            <person name="Leucker S."/>
        </authorList>
    </citation>
    <scope>NUCLEOTIDE SEQUENCE [LARGE SCALE GENOMIC DNA]</scope>
    <source>
        <strain evidence="2">S-RSF-IL-03</strain>
    </source>
</reference>
<name>A0A849SDE6_UNCEI</name>
<dbReference type="EMBL" id="JABFRW010000045">
    <property type="protein sequence ID" value="NOT33392.1"/>
    <property type="molecule type" value="Genomic_DNA"/>
</dbReference>
<feature type="compositionally biased region" description="Pro residues" evidence="1">
    <location>
        <begin position="48"/>
        <end position="57"/>
    </location>
</feature>
<protein>
    <submittedName>
        <fullName evidence="2">Uncharacterized protein</fullName>
    </submittedName>
</protein>
<gene>
    <name evidence="2" type="ORF">HOP12_04390</name>
</gene>
<proteinExistence type="predicted"/>
<organism evidence="2 3">
    <name type="scientific">Eiseniibacteriota bacterium</name>
    <dbReference type="NCBI Taxonomy" id="2212470"/>
    <lineage>
        <taxon>Bacteria</taxon>
        <taxon>Candidatus Eiseniibacteriota</taxon>
    </lineage>
</organism>
<evidence type="ECO:0000313" key="3">
    <source>
        <dbReference type="Proteomes" id="UP000580839"/>
    </source>
</evidence>
<evidence type="ECO:0000313" key="2">
    <source>
        <dbReference type="EMBL" id="NOT33392.1"/>
    </source>
</evidence>
<accession>A0A849SDE6</accession>